<dbReference type="AlphaFoldDB" id="A0A2S0HUR6"/>
<evidence type="ECO:0000313" key="2">
    <source>
        <dbReference type="Proteomes" id="UP000238442"/>
    </source>
</evidence>
<gene>
    <name evidence="1" type="ORF">C5O00_01520</name>
</gene>
<dbReference type="RefSeq" id="WP_105214294.1">
    <property type="nucleotide sequence ID" value="NZ_CP027062.1"/>
</dbReference>
<organism evidence="1 2">
    <name type="scientific">Pukyongia salina</name>
    <dbReference type="NCBI Taxonomy" id="2094025"/>
    <lineage>
        <taxon>Bacteria</taxon>
        <taxon>Pseudomonadati</taxon>
        <taxon>Bacteroidota</taxon>
        <taxon>Flavobacteriia</taxon>
        <taxon>Flavobacteriales</taxon>
        <taxon>Flavobacteriaceae</taxon>
        <taxon>Pukyongia</taxon>
    </lineage>
</organism>
<dbReference type="KEGG" id="aue:C5O00_01520"/>
<sequence>MKEDFLHYVWKYRKFDVANLRTVNNETVVVHSPGLHNANSGPDFFNGQVSIAQVLWAGNIEIHVRSISWYKHKHHEDPAYDNVILHVVWHFDERVYRKDGSEIPTIELQHWVSAATVAAYKKLFRNTANWIPCERDFRMVDDFTLRNWMERLFIQRLENRTDRFARDLENLNNDWEALFFQSLAAAFGTKVNSESFRSVAQSVDFSVVRKCATQPNMLEALLMGQAGMLEGDCEDLYFRVLKDHYSFLKLKYAIHNDHIISPKFFRLRPNNFPTIRLSQLAALYCNKPHLFSKLLEAKTKDDYYHVLHCEANDYWDTHYSFGKQVRNTSKRLHATFLDLLLINVVLPLKFFYLRENGRFSDEEILVVSRSLKAESNTIIRNFDEIGVSAEDLLESQALLELKTNYCDTKKCLQCAIGNKLIRKKL</sequence>
<keyword evidence="2" id="KW-1185">Reference proteome</keyword>
<dbReference type="OrthoDB" id="1005072at2"/>
<protein>
    <submittedName>
        <fullName evidence="1">DUF2851 domain-containing protein</fullName>
    </submittedName>
</protein>
<dbReference type="Proteomes" id="UP000238442">
    <property type="component" value="Chromosome"/>
</dbReference>
<proteinExistence type="predicted"/>
<accession>A0A2S0HUR6</accession>
<name>A0A2S0HUR6_9FLAO</name>
<dbReference type="InterPro" id="IPR021272">
    <property type="entry name" value="DUF2851"/>
</dbReference>
<dbReference type="EMBL" id="CP027062">
    <property type="protein sequence ID" value="AVI49913.1"/>
    <property type="molecule type" value="Genomic_DNA"/>
</dbReference>
<reference evidence="1 2" key="1">
    <citation type="submission" date="2018-02" db="EMBL/GenBank/DDBJ databases">
        <title>Genomic analysis of the strain RR4-38 isolated from a seawater recirculating aquaculture system.</title>
        <authorList>
            <person name="Kim Y.-S."/>
            <person name="Jang Y.H."/>
            <person name="Kim K.-H."/>
        </authorList>
    </citation>
    <scope>NUCLEOTIDE SEQUENCE [LARGE SCALE GENOMIC DNA]</scope>
    <source>
        <strain evidence="1 2">RR4-38</strain>
    </source>
</reference>
<evidence type="ECO:0000313" key="1">
    <source>
        <dbReference type="EMBL" id="AVI49913.1"/>
    </source>
</evidence>
<dbReference type="Pfam" id="PF11013">
    <property type="entry name" value="DUF2851"/>
    <property type="match status" value="1"/>
</dbReference>